<dbReference type="GO" id="GO:0004722">
    <property type="term" value="F:protein serine/threonine phosphatase activity"/>
    <property type="evidence" value="ECO:0007669"/>
    <property type="project" value="InterPro"/>
</dbReference>
<dbReference type="PANTHER" id="PTHR47992">
    <property type="entry name" value="PROTEIN PHOSPHATASE"/>
    <property type="match status" value="1"/>
</dbReference>
<dbReference type="OrthoDB" id="5496340at2"/>
<dbReference type="SUPFAM" id="SSF81606">
    <property type="entry name" value="PP2C-like"/>
    <property type="match status" value="1"/>
</dbReference>
<proteinExistence type="predicted"/>
<reference evidence="2 3" key="1">
    <citation type="submission" date="2015-09" db="EMBL/GenBank/DDBJ databases">
        <title>Sorangium comparison.</title>
        <authorList>
            <person name="Zaburannyi N."/>
            <person name="Bunk B."/>
            <person name="Overmann J."/>
            <person name="Mueller R."/>
        </authorList>
    </citation>
    <scope>NUCLEOTIDE SEQUENCE [LARGE SCALE GENOMIC DNA]</scope>
    <source>
        <strain evidence="2 3">So ceGT47</strain>
    </source>
</reference>
<dbReference type="Proteomes" id="UP000295781">
    <property type="component" value="Chromosome"/>
</dbReference>
<evidence type="ECO:0000313" key="3">
    <source>
        <dbReference type="Proteomes" id="UP000295781"/>
    </source>
</evidence>
<evidence type="ECO:0000259" key="1">
    <source>
        <dbReference type="PROSITE" id="PS51746"/>
    </source>
</evidence>
<sequence>MYPQLAIEAAAQSDVGRRRSRNEDSFAALPYLGLFMVADGLGGHAAGEVASRMAIEVVKSCFEEDEDLEETWPRGMAAPDAASARERDEVRLVLSVRRANRAIYEASRRQEAMRGMATTFAGVLLAPGMAYIAHVGDTRVYRMRGGKLERLTQDHTLREELLQDGDGVLEAALALSERADAVTRALGCDQRVEIASRVESTAPGDVFLVCSDGLWGPVPEERIAGVLRAHGELSLAAGLLVDLANEHGGPDNVTRVLARLGGG</sequence>
<name>A0A4P2PVH9_SORCE</name>
<dbReference type="RefSeq" id="WP_129346047.1">
    <property type="nucleotide sequence ID" value="NZ_CP012670.1"/>
</dbReference>
<dbReference type="EMBL" id="CP012670">
    <property type="protein sequence ID" value="AUX20699.1"/>
    <property type="molecule type" value="Genomic_DNA"/>
</dbReference>
<organism evidence="2 3">
    <name type="scientific">Sorangium cellulosum</name>
    <name type="common">Polyangium cellulosum</name>
    <dbReference type="NCBI Taxonomy" id="56"/>
    <lineage>
        <taxon>Bacteria</taxon>
        <taxon>Pseudomonadati</taxon>
        <taxon>Myxococcota</taxon>
        <taxon>Polyangia</taxon>
        <taxon>Polyangiales</taxon>
        <taxon>Polyangiaceae</taxon>
        <taxon>Sorangium</taxon>
    </lineage>
</organism>
<evidence type="ECO:0000313" key="2">
    <source>
        <dbReference type="EMBL" id="AUX20699.1"/>
    </source>
</evidence>
<accession>A0A4P2PVH9</accession>
<dbReference type="InterPro" id="IPR015655">
    <property type="entry name" value="PP2C"/>
</dbReference>
<feature type="domain" description="PPM-type phosphatase" evidence="1">
    <location>
        <begin position="8"/>
        <end position="260"/>
    </location>
</feature>
<dbReference type="InterPro" id="IPR001932">
    <property type="entry name" value="PPM-type_phosphatase-like_dom"/>
</dbReference>
<gene>
    <name evidence="2" type="ORF">SOCEGT47_011720</name>
</gene>
<dbReference type="SMART" id="SM00332">
    <property type="entry name" value="PP2Cc"/>
    <property type="match status" value="1"/>
</dbReference>
<dbReference type="InterPro" id="IPR036457">
    <property type="entry name" value="PPM-type-like_dom_sf"/>
</dbReference>
<dbReference type="PROSITE" id="PS51746">
    <property type="entry name" value="PPM_2"/>
    <property type="match status" value="1"/>
</dbReference>
<protein>
    <submittedName>
        <fullName evidence="2">Protein phosphatase</fullName>
    </submittedName>
</protein>
<dbReference type="CDD" id="cd00143">
    <property type="entry name" value="PP2Cc"/>
    <property type="match status" value="1"/>
</dbReference>
<dbReference type="SMART" id="SM00331">
    <property type="entry name" value="PP2C_SIG"/>
    <property type="match status" value="1"/>
</dbReference>
<dbReference type="Pfam" id="PF13672">
    <property type="entry name" value="PP2C_2"/>
    <property type="match status" value="1"/>
</dbReference>
<dbReference type="AlphaFoldDB" id="A0A4P2PVH9"/>
<dbReference type="Gene3D" id="3.60.40.10">
    <property type="entry name" value="PPM-type phosphatase domain"/>
    <property type="match status" value="1"/>
</dbReference>